<organism evidence="2 3">
    <name type="scientific">Bifidobacterium pullorum subsp. saeculare DSM 6531 = LMG 14934</name>
    <dbReference type="NCBI Taxonomy" id="1437611"/>
    <lineage>
        <taxon>Bacteria</taxon>
        <taxon>Bacillati</taxon>
        <taxon>Actinomycetota</taxon>
        <taxon>Actinomycetes</taxon>
        <taxon>Bifidobacteriales</taxon>
        <taxon>Bifidobacteriaceae</taxon>
        <taxon>Bifidobacterium</taxon>
    </lineage>
</organism>
<gene>
    <name evidence="2" type="ORF">BSAE_1757</name>
</gene>
<dbReference type="AlphaFoldDB" id="A0A087CXX2"/>
<sequence>MIKHYLRMICRHKAIFNPLGMMFLIFGKNLIHLLQTMKWIKIFLICI</sequence>
<evidence type="ECO:0000256" key="1">
    <source>
        <dbReference type="SAM" id="Phobius"/>
    </source>
</evidence>
<dbReference type="Proteomes" id="UP000029040">
    <property type="component" value="Unassembled WGS sequence"/>
</dbReference>
<keyword evidence="1" id="KW-0812">Transmembrane</keyword>
<evidence type="ECO:0000313" key="2">
    <source>
        <dbReference type="EMBL" id="KFI88122.1"/>
    </source>
</evidence>
<proteinExistence type="predicted"/>
<accession>A0A087CXX2</accession>
<feature type="transmembrane region" description="Helical" evidence="1">
    <location>
        <begin position="15"/>
        <end position="34"/>
    </location>
</feature>
<comment type="caution">
    <text evidence="2">The sequence shown here is derived from an EMBL/GenBank/DDBJ whole genome shotgun (WGS) entry which is preliminary data.</text>
</comment>
<reference evidence="2 3" key="1">
    <citation type="submission" date="2014-03" db="EMBL/GenBank/DDBJ databases">
        <title>Genomics of Bifidobacteria.</title>
        <authorList>
            <person name="Ventura M."/>
            <person name="Milani C."/>
            <person name="Lugli G.A."/>
        </authorList>
    </citation>
    <scope>NUCLEOTIDE SEQUENCE [LARGE SCALE GENOMIC DNA]</scope>
    <source>
        <strain evidence="2 3">LMG 14934</strain>
    </source>
</reference>
<keyword evidence="1" id="KW-0472">Membrane</keyword>
<evidence type="ECO:0000313" key="3">
    <source>
        <dbReference type="Proteomes" id="UP000029040"/>
    </source>
</evidence>
<dbReference type="EMBL" id="JGZM01000003">
    <property type="protein sequence ID" value="KFI88122.1"/>
    <property type="molecule type" value="Genomic_DNA"/>
</dbReference>
<protein>
    <submittedName>
        <fullName evidence="2">Uncharacterized protein</fullName>
    </submittedName>
</protein>
<name>A0A087CXX2_9BIFI</name>
<keyword evidence="1" id="KW-1133">Transmembrane helix</keyword>